<reference evidence="1 2" key="2">
    <citation type="journal article" date="2017" name="Genome Biol.">
        <title>New reference genome sequences of hot pepper reveal the massive evolution of plant disease-resistance genes by retroduplication.</title>
        <authorList>
            <person name="Kim S."/>
            <person name="Park J."/>
            <person name="Yeom S.I."/>
            <person name="Kim Y.M."/>
            <person name="Seo E."/>
            <person name="Kim K.T."/>
            <person name="Kim M.S."/>
            <person name="Lee J.M."/>
            <person name="Cheong K."/>
            <person name="Shin H.S."/>
            <person name="Kim S.B."/>
            <person name="Han K."/>
            <person name="Lee J."/>
            <person name="Park M."/>
            <person name="Lee H.A."/>
            <person name="Lee H.Y."/>
            <person name="Lee Y."/>
            <person name="Oh S."/>
            <person name="Lee J.H."/>
            <person name="Choi E."/>
            <person name="Choi E."/>
            <person name="Lee S.E."/>
            <person name="Jeon J."/>
            <person name="Kim H."/>
            <person name="Choi G."/>
            <person name="Song H."/>
            <person name="Lee J."/>
            <person name="Lee S.C."/>
            <person name="Kwon J.K."/>
            <person name="Lee H.Y."/>
            <person name="Koo N."/>
            <person name="Hong Y."/>
            <person name="Kim R.W."/>
            <person name="Kang W.H."/>
            <person name="Huh J.H."/>
            <person name="Kang B.C."/>
            <person name="Yang T.J."/>
            <person name="Lee Y.H."/>
            <person name="Bennetzen J.L."/>
            <person name="Choi D."/>
        </authorList>
    </citation>
    <scope>NUCLEOTIDE SEQUENCE [LARGE SCALE GENOMIC DNA]</scope>
    <source>
        <strain evidence="2">cv. CM334</strain>
    </source>
</reference>
<organism evidence="1 2">
    <name type="scientific">Capsicum annuum</name>
    <name type="common">Capsicum pepper</name>
    <dbReference type="NCBI Taxonomy" id="4072"/>
    <lineage>
        <taxon>Eukaryota</taxon>
        <taxon>Viridiplantae</taxon>
        <taxon>Streptophyta</taxon>
        <taxon>Embryophyta</taxon>
        <taxon>Tracheophyta</taxon>
        <taxon>Spermatophyta</taxon>
        <taxon>Magnoliopsida</taxon>
        <taxon>eudicotyledons</taxon>
        <taxon>Gunneridae</taxon>
        <taxon>Pentapetalae</taxon>
        <taxon>asterids</taxon>
        <taxon>lamiids</taxon>
        <taxon>Solanales</taxon>
        <taxon>Solanaceae</taxon>
        <taxon>Solanoideae</taxon>
        <taxon>Capsiceae</taxon>
        <taxon>Capsicum</taxon>
    </lineage>
</organism>
<dbReference type="STRING" id="4072.A0A2G2Y9H6"/>
<evidence type="ECO:0000313" key="1">
    <source>
        <dbReference type="EMBL" id="PHT66398.1"/>
    </source>
</evidence>
<comment type="caution">
    <text evidence="1">The sequence shown here is derived from an EMBL/GenBank/DDBJ whole genome shotgun (WGS) entry which is preliminary data.</text>
</comment>
<dbReference type="PANTHER" id="PTHR43768:SF24">
    <property type="entry name" value="TREHALOSE 6-PHOSPHATE PHOSPHATASE"/>
    <property type="match status" value="1"/>
</dbReference>
<accession>A0A2G2Y9H6</accession>
<proteinExistence type="predicted"/>
<protein>
    <submittedName>
        <fullName evidence="1">Uncharacterized protein</fullName>
    </submittedName>
</protein>
<dbReference type="Proteomes" id="UP000222542">
    <property type="component" value="Unassembled WGS sequence"/>
</dbReference>
<dbReference type="GO" id="GO:0004805">
    <property type="term" value="F:trehalose-phosphatase activity"/>
    <property type="evidence" value="ECO:0007669"/>
    <property type="project" value="InterPro"/>
</dbReference>
<dbReference type="PANTHER" id="PTHR43768">
    <property type="entry name" value="TREHALOSE 6-PHOSPHATE PHOSPHATASE"/>
    <property type="match status" value="1"/>
</dbReference>
<dbReference type="InterPro" id="IPR044651">
    <property type="entry name" value="OTSB-like"/>
</dbReference>
<gene>
    <name evidence="1" type="ORF">T459_30823</name>
</gene>
<sequence length="64" mass="7341">MGLARLSSTEGDQNEFSIEYTSWLVEHPYALDKFEEMKSIAKEKKITIFLDYDGTLSNIVPNPE</sequence>
<name>A0A2G2Y9H6_CAPAN</name>
<dbReference type="GO" id="GO:0005992">
    <property type="term" value="P:trehalose biosynthetic process"/>
    <property type="evidence" value="ECO:0007669"/>
    <property type="project" value="InterPro"/>
</dbReference>
<dbReference type="EMBL" id="AYRZ02000012">
    <property type="protein sequence ID" value="PHT66398.1"/>
    <property type="molecule type" value="Genomic_DNA"/>
</dbReference>
<dbReference type="Gramene" id="PHT66398">
    <property type="protein sequence ID" value="PHT66398"/>
    <property type="gene ID" value="T459_30823"/>
</dbReference>
<reference evidence="1 2" key="1">
    <citation type="journal article" date="2014" name="Nat. Genet.">
        <title>Genome sequence of the hot pepper provides insights into the evolution of pungency in Capsicum species.</title>
        <authorList>
            <person name="Kim S."/>
            <person name="Park M."/>
            <person name="Yeom S.I."/>
            <person name="Kim Y.M."/>
            <person name="Lee J.M."/>
            <person name="Lee H.A."/>
            <person name="Seo E."/>
            <person name="Choi J."/>
            <person name="Cheong K."/>
            <person name="Kim K.T."/>
            <person name="Jung K."/>
            <person name="Lee G.W."/>
            <person name="Oh S.K."/>
            <person name="Bae C."/>
            <person name="Kim S.B."/>
            <person name="Lee H.Y."/>
            <person name="Kim S.Y."/>
            <person name="Kim M.S."/>
            <person name="Kang B.C."/>
            <person name="Jo Y.D."/>
            <person name="Yang H.B."/>
            <person name="Jeong H.J."/>
            <person name="Kang W.H."/>
            <person name="Kwon J.K."/>
            <person name="Shin C."/>
            <person name="Lim J.Y."/>
            <person name="Park J.H."/>
            <person name="Huh J.H."/>
            <person name="Kim J.S."/>
            <person name="Kim B.D."/>
            <person name="Cohen O."/>
            <person name="Paran I."/>
            <person name="Suh M.C."/>
            <person name="Lee S.B."/>
            <person name="Kim Y.K."/>
            <person name="Shin Y."/>
            <person name="Noh S.J."/>
            <person name="Park J."/>
            <person name="Seo Y.S."/>
            <person name="Kwon S.Y."/>
            <person name="Kim H.A."/>
            <person name="Park J.M."/>
            <person name="Kim H.J."/>
            <person name="Choi S.B."/>
            <person name="Bosland P.W."/>
            <person name="Reeves G."/>
            <person name="Jo S.H."/>
            <person name="Lee B.W."/>
            <person name="Cho H.T."/>
            <person name="Choi H.S."/>
            <person name="Lee M.S."/>
            <person name="Yu Y."/>
            <person name="Do Choi Y."/>
            <person name="Park B.S."/>
            <person name="van Deynze A."/>
            <person name="Ashrafi H."/>
            <person name="Hill T."/>
            <person name="Kim W.T."/>
            <person name="Pai H.S."/>
            <person name="Ahn H.K."/>
            <person name="Yeam I."/>
            <person name="Giovannoni J.J."/>
            <person name="Rose J.K."/>
            <person name="Sorensen I."/>
            <person name="Lee S.J."/>
            <person name="Kim R.W."/>
            <person name="Choi I.Y."/>
            <person name="Choi B.S."/>
            <person name="Lim J.S."/>
            <person name="Lee Y.H."/>
            <person name="Choi D."/>
        </authorList>
    </citation>
    <scope>NUCLEOTIDE SEQUENCE [LARGE SCALE GENOMIC DNA]</scope>
    <source>
        <strain evidence="2">cv. CM334</strain>
    </source>
</reference>
<evidence type="ECO:0000313" key="2">
    <source>
        <dbReference type="Proteomes" id="UP000222542"/>
    </source>
</evidence>
<dbReference type="AlphaFoldDB" id="A0A2G2Y9H6"/>
<keyword evidence="2" id="KW-1185">Reference proteome</keyword>